<protein>
    <submittedName>
        <fullName evidence="2">Uncharacterized protein</fullName>
    </submittedName>
</protein>
<comment type="caution">
    <text evidence="2">The sequence shown here is derived from an EMBL/GenBank/DDBJ whole genome shotgun (WGS) entry which is preliminary data.</text>
</comment>
<dbReference type="InterPro" id="IPR040246">
    <property type="entry name" value="C16orf87-like"/>
</dbReference>
<feature type="region of interest" description="Disordered" evidence="1">
    <location>
        <begin position="59"/>
        <end position="100"/>
    </location>
</feature>
<feature type="region of interest" description="Disordered" evidence="1">
    <location>
        <begin position="27"/>
        <end position="46"/>
    </location>
</feature>
<dbReference type="Proteomes" id="UP001208570">
    <property type="component" value="Unassembled WGS sequence"/>
</dbReference>
<gene>
    <name evidence="2" type="ORF">LSH36_12g03052</name>
</gene>
<reference evidence="2" key="1">
    <citation type="journal article" date="2023" name="Mol. Biol. Evol.">
        <title>Third-Generation Sequencing Reveals the Adaptive Role of the Epigenome in Three Deep-Sea Polychaetes.</title>
        <authorList>
            <person name="Perez M."/>
            <person name="Aroh O."/>
            <person name="Sun Y."/>
            <person name="Lan Y."/>
            <person name="Juniper S.K."/>
            <person name="Young C.R."/>
            <person name="Angers B."/>
            <person name="Qian P.Y."/>
        </authorList>
    </citation>
    <scope>NUCLEOTIDE SEQUENCE</scope>
    <source>
        <strain evidence="2">P08H-3</strain>
    </source>
</reference>
<evidence type="ECO:0000256" key="1">
    <source>
        <dbReference type="SAM" id="MobiDB-lite"/>
    </source>
</evidence>
<sequence length="137" mass="15804">MFVYQVPTACKTCTCGFLFKRNVPPAQPATTVDNTSRRRTGRVKKEPNYFNTMEYDHHFKRKKPKTKPIITKDDTSDSKEGHASSNCDTPQVKDDQERVKEELQDSYINLSPEKSLQYAIILAEINRKFLGQNFQPS</sequence>
<keyword evidence="3" id="KW-1185">Reference proteome</keyword>
<feature type="compositionally biased region" description="Basic and acidic residues" evidence="1">
    <location>
        <begin position="91"/>
        <end position="100"/>
    </location>
</feature>
<evidence type="ECO:0000313" key="3">
    <source>
        <dbReference type="Proteomes" id="UP001208570"/>
    </source>
</evidence>
<proteinExistence type="predicted"/>
<name>A0AAD9KD82_9ANNE</name>
<dbReference type="PANTHER" id="PTHR31101">
    <property type="entry name" value="UPF0547 PROTEIN C16ORF87"/>
    <property type="match status" value="1"/>
</dbReference>
<dbReference type="EMBL" id="JAODUP010000012">
    <property type="protein sequence ID" value="KAK2169049.1"/>
    <property type="molecule type" value="Genomic_DNA"/>
</dbReference>
<accession>A0AAD9KD82</accession>
<evidence type="ECO:0000313" key="2">
    <source>
        <dbReference type="EMBL" id="KAK2169049.1"/>
    </source>
</evidence>
<feature type="compositionally biased region" description="Basic and acidic residues" evidence="1">
    <location>
        <begin position="70"/>
        <end position="82"/>
    </location>
</feature>
<dbReference type="AlphaFoldDB" id="A0AAD9KD82"/>
<organism evidence="2 3">
    <name type="scientific">Paralvinella palmiformis</name>
    <dbReference type="NCBI Taxonomy" id="53620"/>
    <lineage>
        <taxon>Eukaryota</taxon>
        <taxon>Metazoa</taxon>
        <taxon>Spiralia</taxon>
        <taxon>Lophotrochozoa</taxon>
        <taxon>Annelida</taxon>
        <taxon>Polychaeta</taxon>
        <taxon>Sedentaria</taxon>
        <taxon>Canalipalpata</taxon>
        <taxon>Terebellida</taxon>
        <taxon>Terebelliformia</taxon>
        <taxon>Alvinellidae</taxon>
        <taxon>Paralvinella</taxon>
    </lineage>
</organism>